<dbReference type="Pfam" id="PF07715">
    <property type="entry name" value="Plug"/>
    <property type="match status" value="1"/>
</dbReference>
<sequence length="811" mass="88060">MNQSDRKGVSHVFRHPEPQAAHGSQAPRLALRPAAVAIHLLLAGVAAGGWAGAAQAQTPAAASARSYDIPAGPLSSVLTRFLGESGVLLTGSTDLAQGKHSPGVQGELTPDAALAALLAGTGLRAVADAQGRYVLQPAPVLDPSGEVRLPTITVQHKREFRVSKGATNLPMEIKDTPQSISTIDQETLRDFGVSNSNDALRLGTGVNVEEWETNRTGYNARGFDVMLTQIDGLGMTNDWGLVEGQLDTFLFDKIELIRGANGLLTGVGNASGTINFVRKRPTNKDGGEIQLTGGSHDLKRLALDYNKVLSQDGQWAGRLVVTHEDKDSHLRALHDERTAFYGVVEGQIGLDGVLTLGLTYQDSKQRSPMWGSLTLPYADGTLANFDVSASTSQDWTRWNNRSYNAFVEYSHMLSPDWEAKATYSHTKGNGATKLFYAYSLTGYLNDDNTGLVGWPYRSKSESQSDILDLSLTGRFDAFGRQHEAVFGLSHSKQTSLTYSYAGATFPVMPAFPYAGDVYAEPDWGAKSVASDGDQDITRLYAATRLALTDKLKGIIGINAIRLKRDGTAIYGGGTNLDNETTEKASPYVGVTYDITPDLLAYASYSDIFQAQDQRDVNGAYLAPMKGVNAEAGIKAEWLNRTLLTTFAVFSAKQKGLATIAGFDTVAQQNYYEPKDVKSRGFEIEATGRISADTQLTAGFTLLRLTGDDGKDIYEWVPRRTLKLRADTRVPMLPKLRVGSGVRWQSDVSKTGGAWQDAYVLADAFAAYELNDKATLRLNINNLFDKKYLRTVQYGAIYGASRTMSISLDYKL</sequence>
<evidence type="ECO:0000256" key="2">
    <source>
        <dbReference type="ARBA" id="ARBA00009810"/>
    </source>
</evidence>
<dbReference type="Gene3D" id="2.40.170.20">
    <property type="entry name" value="TonB-dependent receptor, beta-barrel domain"/>
    <property type="match status" value="1"/>
</dbReference>
<evidence type="ECO:0000256" key="3">
    <source>
        <dbReference type="ARBA" id="ARBA00022448"/>
    </source>
</evidence>
<keyword evidence="7" id="KW-0408">Iron</keyword>
<dbReference type="GO" id="GO:0038023">
    <property type="term" value="F:signaling receptor activity"/>
    <property type="evidence" value="ECO:0007669"/>
    <property type="project" value="InterPro"/>
</dbReference>
<evidence type="ECO:0000256" key="4">
    <source>
        <dbReference type="ARBA" id="ARBA00022452"/>
    </source>
</evidence>
<keyword evidence="8 13" id="KW-0798">TonB box</keyword>
<dbReference type="Gene3D" id="3.55.50.30">
    <property type="match status" value="1"/>
</dbReference>
<dbReference type="InterPro" id="IPR039426">
    <property type="entry name" value="TonB-dep_rcpt-like"/>
</dbReference>
<evidence type="ECO:0000313" key="16">
    <source>
        <dbReference type="EMBL" id="THF60156.1"/>
    </source>
</evidence>
<evidence type="ECO:0000256" key="1">
    <source>
        <dbReference type="ARBA" id="ARBA00004571"/>
    </source>
</evidence>
<keyword evidence="11 12" id="KW-0998">Cell outer membrane</keyword>
<evidence type="ECO:0000256" key="8">
    <source>
        <dbReference type="ARBA" id="ARBA00023077"/>
    </source>
</evidence>
<evidence type="ECO:0000256" key="14">
    <source>
        <dbReference type="SAM" id="MobiDB-lite"/>
    </source>
</evidence>
<gene>
    <name evidence="16" type="ORF">E6O51_14595</name>
</gene>
<dbReference type="InterPro" id="IPR037066">
    <property type="entry name" value="Plug_dom_sf"/>
</dbReference>
<keyword evidence="3 12" id="KW-0813">Transport</keyword>
<evidence type="ECO:0000256" key="13">
    <source>
        <dbReference type="RuleBase" id="RU003357"/>
    </source>
</evidence>
<keyword evidence="5" id="KW-0406">Ion transport</keyword>
<accession>A0A4S4AL01</accession>
<dbReference type="GO" id="GO:0015344">
    <property type="term" value="F:siderophore uptake transmembrane transporter activity"/>
    <property type="evidence" value="ECO:0007669"/>
    <property type="project" value="TreeGrafter"/>
</dbReference>
<dbReference type="SMART" id="SM00965">
    <property type="entry name" value="STN"/>
    <property type="match status" value="1"/>
</dbReference>
<evidence type="ECO:0000259" key="15">
    <source>
        <dbReference type="SMART" id="SM00965"/>
    </source>
</evidence>
<comment type="similarity">
    <text evidence="2 12 13">Belongs to the TonB-dependent receptor family.</text>
</comment>
<evidence type="ECO:0000256" key="6">
    <source>
        <dbReference type="ARBA" id="ARBA00022692"/>
    </source>
</evidence>
<dbReference type="PANTHER" id="PTHR32552:SF74">
    <property type="entry name" value="HYDROXAMATE SIDEROPHORE RECEPTOR FHUE"/>
    <property type="match status" value="1"/>
</dbReference>
<evidence type="ECO:0000256" key="9">
    <source>
        <dbReference type="ARBA" id="ARBA00023136"/>
    </source>
</evidence>
<evidence type="ECO:0000256" key="10">
    <source>
        <dbReference type="ARBA" id="ARBA00023170"/>
    </source>
</evidence>
<reference evidence="16 17" key="1">
    <citation type="submission" date="2019-04" db="EMBL/GenBank/DDBJ databases">
        <title>Azoarcus rhizosphaerae sp. nov. isolated from rhizosphere of Ficus religiosa.</title>
        <authorList>
            <person name="Lin S.-Y."/>
            <person name="Hameed A."/>
            <person name="Hsu Y.-H."/>
            <person name="Young C.-C."/>
        </authorList>
    </citation>
    <scope>NUCLEOTIDE SEQUENCE [LARGE SCALE GENOMIC DNA]</scope>
    <source>
        <strain evidence="16 17">CC-YHH848</strain>
    </source>
</reference>
<keyword evidence="6 12" id="KW-0812">Transmembrane</keyword>
<dbReference type="InterPro" id="IPR036942">
    <property type="entry name" value="Beta-barrel_TonB_sf"/>
</dbReference>
<evidence type="ECO:0000256" key="11">
    <source>
        <dbReference type="ARBA" id="ARBA00023237"/>
    </source>
</evidence>
<dbReference type="Proteomes" id="UP000307956">
    <property type="component" value="Unassembled WGS sequence"/>
</dbReference>
<organism evidence="16 17">
    <name type="scientific">Pseudothauera rhizosphaerae</name>
    <dbReference type="NCBI Taxonomy" id="2565932"/>
    <lineage>
        <taxon>Bacteria</taxon>
        <taxon>Pseudomonadati</taxon>
        <taxon>Pseudomonadota</taxon>
        <taxon>Betaproteobacteria</taxon>
        <taxon>Rhodocyclales</taxon>
        <taxon>Zoogloeaceae</taxon>
        <taxon>Pseudothauera</taxon>
    </lineage>
</organism>
<keyword evidence="17" id="KW-1185">Reference proteome</keyword>
<dbReference type="PANTHER" id="PTHR32552">
    <property type="entry name" value="FERRICHROME IRON RECEPTOR-RELATED"/>
    <property type="match status" value="1"/>
</dbReference>
<dbReference type="EMBL" id="SSOD01000012">
    <property type="protein sequence ID" value="THF60156.1"/>
    <property type="molecule type" value="Genomic_DNA"/>
</dbReference>
<dbReference type="InterPro" id="IPR011662">
    <property type="entry name" value="Secretin/TonB_short_N"/>
</dbReference>
<keyword evidence="10 16" id="KW-0675">Receptor</keyword>
<evidence type="ECO:0000256" key="5">
    <source>
        <dbReference type="ARBA" id="ARBA00022496"/>
    </source>
</evidence>
<dbReference type="Gene3D" id="2.170.130.10">
    <property type="entry name" value="TonB-dependent receptor, plug domain"/>
    <property type="match status" value="1"/>
</dbReference>
<dbReference type="SUPFAM" id="SSF56935">
    <property type="entry name" value="Porins"/>
    <property type="match status" value="1"/>
</dbReference>
<dbReference type="PROSITE" id="PS52016">
    <property type="entry name" value="TONB_DEPENDENT_REC_3"/>
    <property type="match status" value="1"/>
</dbReference>
<keyword evidence="5" id="KW-0410">Iron transport</keyword>
<dbReference type="NCBIfam" id="TIGR01783">
    <property type="entry name" value="TonB-siderophor"/>
    <property type="match status" value="1"/>
</dbReference>
<dbReference type="Pfam" id="PF07660">
    <property type="entry name" value="STN"/>
    <property type="match status" value="1"/>
</dbReference>
<dbReference type="Pfam" id="PF00593">
    <property type="entry name" value="TonB_dep_Rec_b-barrel"/>
    <property type="match status" value="1"/>
</dbReference>
<keyword evidence="9 12" id="KW-0472">Membrane</keyword>
<name>A0A4S4AL01_9RHOO</name>
<dbReference type="InterPro" id="IPR012910">
    <property type="entry name" value="Plug_dom"/>
</dbReference>
<feature type="region of interest" description="Disordered" evidence="14">
    <location>
        <begin position="1"/>
        <end position="26"/>
    </location>
</feature>
<comment type="subcellular location">
    <subcellularLocation>
        <location evidence="1 12">Cell outer membrane</location>
        <topology evidence="1 12">Multi-pass membrane protein</topology>
    </subcellularLocation>
</comment>
<proteinExistence type="inferred from homology"/>
<protein>
    <submittedName>
        <fullName evidence="16">TonB-dependent siderophore receptor</fullName>
    </submittedName>
</protein>
<evidence type="ECO:0000256" key="12">
    <source>
        <dbReference type="PROSITE-ProRule" id="PRU01360"/>
    </source>
</evidence>
<dbReference type="OrthoDB" id="174652at2"/>
<dbReference type="GO" id="GO:0015891">
    <property type="term" value="P:siderophore transport"/>
    <property type="evidence" value="ECO:0007669"/>
    <property type="project" value="InterPro"/>
</dbReference>
<feature type="domain" description="Secretin/TonB short N-terminal" evidence="15">
    <location>
        <begin position="87"/>
        <end position="138"/>
    </location>
</feature>
<comment type="caution">
    <text evidence="16">The sequence shown here is derived from an EMBL/GenBank/DDBJ whole genome shotgun (WGS) entry which is preliminary data.</text>
</comment>
<keyword evidence="4 12" id="KW-1134">Transmembrane beta strand</keyword>
<dbReference type="InterPro" id="IPR010105">
    <property type="entry name" value="TonB_sidphr_rcpt"/>
</dbReference>
<evidence type="ECO:0000313" key="17">
    <source>
        <dbReference type="Proteomes" id="UP000307956"/>
    </source>
</evidence>
<dbReference type="GO" id="GO:0009279">
    <property type="term" value="C:cell outer membrane"/>
    <property type="evidence" value="ECO:0007669"/>
    <property type="project" value="UniProtKB-SubCell"/>
</dbReference>
<dbReference type="InterPro" id="IPR000531">
    <property type="entry name" value="Beta-barrel_TonB"/>
</dbReference>
<dbReference type="AlphaFoldDB" id="A0A4S4AL01"/>
<dbReference type="RefSeq" id="WP_136385738.1">
    <property type="nucleotide sequence ID" value="NZ_SSOD01000012.1"/>
</dbReference>
<evidence type="ECO:0000256" key="7">
    <source>
        <dbReference type="ARBA" id="ARBA00023004"/>
    </source>
</evidence>
<dbReference type="CDD" id="cd01347">
    <property type="entry name" value="ligand_gated_channel"/>
    <property type="match status" value="1"/>
</dbReference>